<name>A0ABW7BGA2_9ACTN</name>
<organism evidence="2 3">
    <name type="scientific">Streptomyces cinerochromogenes</name>
    <dbReference type="NCBI Taxonomy" id="66422"/>
    <lineage>
        <taxon>Bacteria</taxon>
        <taxon>Bacillati</taxon>
        <taxon>Actinomycetota</taxon>
        <taxon>Actinomycetes</taxon>
        <taxon>Kitasatosporales</taxon>
        <taxon>Streptomycetaceae</taxon>
        <taxon>Streptomyces</taxon>
    </lineage>
</organism>
<dbReference type="Pfam" id="PF13489">
    <property type="entry name" value="Methyltransf_23"/>
    <property type="match status" value="1"/>
</dbReference>
<keyword evidence="3" id="KW-1185">Reference proteome</keyword>
<dbReference type="SUPFAM" id="SSF53335">
    <property type="entry name" value="S-adenosyl-L-methionine-dependent methyltransferases"/>
    <property type="match status" value="1"/>
</dbReference>
<dbReference type="GO" id="GO:0032259">
    <property type="term" value="P:methylation"/>
    <property type="evidence" value="ECO:0007669"/>
    <property type="project" value="UniProtKB-KW"/>
</dbReference>
<keyword evidence="2" id="KW-0808">Transferase</keyword>
<proteinExistence type="predicted"/>
<gene>
    <name evidence="2" type="ORF">ACGFZB_38390</name>
</gene>
<protein>
    <submittedName>
        <fullName evidence="2">Class I SAM-dependent methyltransferase</fullName>
    </submittedName>
</protein>
<dbReference type="GO" id="GO:0008168">
    <property type="term" value="F:methyltransferase activity"/>
    <property type="evidence" value="ECO:0007669"/>
    <property type="project" value="UniProtKB-KW"/>
</dbReference>
<dbReference type="Gene3D" id="3.40.50.150">
    <property type="entry name" value="Vaccinia Virus protein VP39"/>
    <property type="match status" value="1"/>
</dbReference>
<evidence type="ECO:0000256" key="1">
    <source>
        <dbReference type="SAM" id="MobiDB-lite"/>
    </source>
</evidence>
<evidence type="ECO:0000313" key="3">
    <source>
        <dbReference type="Proteomes" id="UP001604267"/>
    </source>
</evidence>
<accession>A0ABW7BGA2</accession>
<feature type="region of interest" description="Disordered" evidence="1">
    <location>
        <begin position="1"/>
        <end position="23"/>
    </location>
</feature>
<reference evidence="2 3" key="1">
    <citation type="submission" date="2024-10" db="EMBL/GenBank/DDBJ databases">
        <title>The Natural Products Discovery Center: Release of the First 8490 Sequenced Strains for Exploring Actinobacteria Biosynthetic Diversity.</title>
        <authorList>
            <person name="Kalkreuter E."/>
            <person name="Kautsar S.A."/>
            <person name="Yang D."/>
            <person name="Bader C.D."/>
            <person name="Teijaro C.N."/>
            <person name="Fluegel L."/>
            <person name="Davis C.M."/>
            <person name="Simpson J.R."/>
            <person name="Lauterbach L."/>
            <person name="Steele A.D."/>
            <person name="Gui C."/>
            <person name="Meng S."/>
            <person name="Li G."/>
            <person name="Viehrig K."/>
            <person name="Ye F."/>
            <person name="Su P."/>
            <person name="Kiefer A.F."/>
            <person name="Nichols A."/>
            <person name="Cepeda A.J."/>
            <person name="Yan W."/>
            <person name="Fan B."/>
            <person name="Jiang Y."/>
            <person name="Adhikari A."/>
            <person name="Zheng C.-J."/>
            <person name="Schuster L."/>
            <person name="Cowan T.M."/>
            <person name="Smanski M.J."/>
            <person name="Chevrette M.G."/>
            <person name="De Carvalho L.P.S."/>
            <person name="Shen B."/>
        </authorList>
    </citation>
    <scope>NUCLEOTIDE SEQUENCE [LARGE SCALE GENOMIC DNA]</scope>
    <source>
        <strain evidence="2 3">NPDC048320</strain>
    </source>
</reference>
<feature type="compositionally biased region" description="Gly residues" evidence="1">
    <location>
        <begin position="11"/>
        <end position="23"/>
    </location>
</feature>
<dbReference type="RefSeq" id="WP_392824742.1">
    <property type="nucleotide sequence ID" value="NZ_JBICYV010000027.1"/>
</dbReference>
<keyword evidence="2" id="KW-0489">Methyltransferase</keyword>
<dbReference type="EMBL" id="JBICYV010000027">
    <property type="protein sequence ID" value="MFG3016214.1"/>
    <property type="molecule type" value="Genomic_DNA"/>
</dbReference>
<evidence type="ECO:0000313" key="2">
    <source>
        <dbReference type="EMBL" id="MFG3016214.1"/>
    </source>
</evidence>
<comment type="caution">
    <text evidence="2">The sequence shown here is derived from an EMBL/GenBank/DDBJ whole genome shotgun (WGS) entry which is preliminary data.</text>
</comment>
<dbReference type="Proteomes" id="UP001604267">
    <property type="component" value="Unassembled WGS sequence"/>
</dbReference>
<sequence>MTSASLKAPGDGTGTGTGTGTGPGNVVFYQQHGASAIMRAAHFPDGLLAFLQMESLAVHQAASRYGCATLVELGCYDGRSLEVARAAGVGYLGIDVNTAAVERVRRRIADEGLHDRARAVVGDAMRCADWLGELDGGRPLLLLPFNLLGNFPSPEALLRGLRQAGGIAVLSVFHAFDAATDLRRDYYTACGISPLEEHPGRYGGVVFRSGDAFQSQSFTRQALADLCAECGITVLGEAMNSIGLCLTVCLD</sequence>
<dbReference type="InterPro" id="IPR029063">
    <property type="entry name" value="SAM-dependent_MTases_sf"/>
</dbReference>